<dbReference type="Gene3D" id="3.40.50.1240">
    <property type="entry name" value="Phosphoglycerate mutase-like"/>
    <property type="match status" value="1"/>
</dbReference>
<proteinExistence type="predicted"/>
<comment type="caution">
    <text evidence="1">The sequence shown here is derived from an EMBL/GenBank/DDBJ whole genome shotgun (WGS) entry which is preliminary data.</text>
</comment>
<dbReference type="RefSeq" id="WP_315577145.1">
    <property type="nucleotide sequence ID" value="NZ_JARDXH010000006.1"/>
</dbReference>
<accession>A0ABU3TT12</accession>
<sequence>MIELILIRHAHAGPYTIPDEARHLSERGIREARNLAKTLLDYPLPDGIWYVSDAIRTLETYQILTDKPAEISNDWYHASGPAYLEKLGKSPSACVYLVAHNPSISYVASYLSGEQIQMDTANFVHLQWPTLDAWEEVTQGSATVKARF</sequence>
<dbReference type="SMART" id="SM00855">
    <property type="entry name" value="PGAM"/>
    <property type="match status" value="1"/>
</dbReference>
<protein>
    <submittedName>
        <fullName evidence="1">Histidine phosphatase family protein</fullName>
    </submittedName>
</protein>
<dbReference type="Proteomes" id="UP001249959">
    <property type="component" value="Unassembled WGS sequence"/>
</dbReference>
<evidence type="ECO:0000313" key="1">
    <source>
        <dbReference type="EMBL" id="MDU0808998.1"/>
    </source>
</evidence>
<gene>
    <name evidence="1" type="ORF">PQG45_08120</name>
</gene>
<dbReference type="InterPro" id="IPR013078">
    <property type="entry name" value="His_Pase_superF_clade-1"/>
</dbReference>
<dbReference type="CDD" id="cd07067">
    <property type="entry name" value="HP_PGM_like"/>
    <property type="match status" value="1"/>
</dbReference>
<dbReference type="SUPFAM" id="SSF53254">
    <property type="entry name" value="Phosphoglycerate mutase-like"/>
    <property type="match status" value="1"/>
</dbReference>
<dbReference type="Pfam" id="PF00300">
    <property type="entry name" value="His_Phos_1"/>
    <property type="match status" value="1"/>
</dbReference>
<dbReference type="EMBL" id="JAVNWW010000003">
    <property type="protein sequence ID" value="MDU0808998.1"/>
    <property type="molecule type" value="Genomic_DNA"/>
</dbReference>
<reference evidence="1 2" key="1">
    <citation type="submission" date="2023-09" db="EMBL/GenBank/DDBJ databases">
        <title>Aquirufa genomes.</title>
        <authorList>
            <person name="Pitt A."/>
        </authorList>
    </citation>
    <scope>NUCLEOTIDE SEQUENCE [LARGE SCALE GENOMIC DNA]</scope>
    <source>
        <strain evidence="1 2">LEOWEIH-7C</strain>
    </source>
</reference>
<keyword evidence="2" id="KW-1185">Reference proteome</keyword>
<organism evidence="1 2">
    <name type="scientific">Aquirufa regiilacus</name>
    <dbReference type="NCBI Taxonomy" id="3024868"/>
    <lineage>
        <taxon>Bacteria</taxon>
        <taxon>Pseudomonadati</taxon>
        <taxon>Bacteroidota</taxon>
        <taxon>Cytophagia</taxon>
        <taxon>Cytophagales</taxon>
        <taxon>Flectobacillaceae</taxon>
        <taxon>Aquirufa</taxon>
    </lineage>
</organism>
<dbReference type="InterPro" id="IPR029033">
    <property type="entry name" value="His_PPase_superfam"/>
</dbReference>
<name>A0ABU3TT12_9BACT</name>
<evidence type="ECO:0000313" key="2">
    <source>
        <dbReference type="Proteomes" id="UP001249959"/>
    </source>
</evidence>